<feature type="compositionally biased region" description="Low complexity" evidence="1">
    <location>
        <begin position="1922"/>
        <end position="1931"/>
    </location>
</feature>
<organism evidence="3">
    <name type="scientific">Cladocopium goreaui</name>
    <dbReference type="NCBI Taxonomy" id="2562237"/>
    <lineage>
        <taxon>Eukaryota</taxon>
        <taxon>Sar</taxon>
        <taxon>Alveolata</taxon>
        <taxon>Dinophyceae</taxon>
        <taxon>Suessiales</taxon>
        <taxon>Symbiodiniaceae</taxon>
        <taxon>Cladocopium</taxon>
    </lineage>
</organism>
<dbReference type="OrthoDB" id="6126985at2759"/>
<evidence type="ECO:0000256" key="1">
    <source>
        <dbReference type="SAM" id="MobiDB-lite"/>
    </source>
</evidence>
<dbReference type="EMBL" id="CAMXCT010001557">
    <property type="protein sequence ID" value="CAI3991182.1"/>
    <property type="molecule type" value="Genomic_DNA"/>
</dbReference>
<dbReference type="Pfam" id="PF25273">
    <property type="entry name" value="DUF7869"/>
    <property type="match status" value="1"/>
</dbReference>
<dbReference type="EMBL" id="CAMXCT020001557">
    <property type="protein sequence ID" value="CAL1144557.1"/>
    <property type="molecule type" value="Genomic_DNA"/>
</dbReference>
<feature type="region of interest" description="Disordered" evidence="1">
    <location>
        <begin position="433"/>
        <end position="457"/>
    </location>
</feature>
<feature type="compositionally biased region" description="Acidic residues" evidence="1">
    <location>
        <begin position="1995"/>
        <end position="2006"/>
    </location>
</feature>
<dbReference type="InterPro" id="IPR057191">
    <property type="entry name" value="DUF7869"/>
</dbReference>
<gene>
    <name evidence="3" type="ORF">C1SCF055_LOCUS18109</name>
</gene>
<proteinExistence type="predicted"/>
<feature type="region of interest" description="Disordered" evidence="1">
    <location>
        <begin position="477"/>
        <end position="506"/>
    </location>
</feature>
<dbReference type="PANTHER" id="PTHR33153">
    <property type="entry name" value="MYND-TYPE DOMAIN-CONTAINING PROTEIN"/>
    <property type="match status" value="1"/>
</dbReference>
<dbReference type="Proteomes" id="UP001152797">
    <property type="component" value="Unassembled WGS sequence"/>
</dbReference>
<evidence type="ECO:0000313" key="3">
    <source>
        <dbReference type="EMBL" id="CAI3991182.1"/>
    </source>
</evidence>
<evidence type="ECO:0000313" key="4">
    <source>
        <dbReference type="EMBL" id="CAL1144557.1"/>
    </source>
</evidence>
<dbReference type="EMBL" id="CAMXCT030001557">
    <property type="protein sequence ID" value="CAL4778494.1"/>
    <property type="molecule type" value="Genomic_DNA"/>
</dbReference>
<evidence type="ECO:0000259" key="2">
    <source>
        <dbReference type="Pfam" id="PF25273"/>
    </source>
</evidence>
<feature type="compositionally biased region" description="Low complexity" evidence="1">
    <location>
        <begin position="2007"/>
        <end position="2035"/>
    </location>
</feature>
<name>A0A9P1CHE8_9DINO</name>
<accession>A0A9P1CHE8</accession>
<feature type="compositionally biased region" description="Acidic residues" evidence="1">
    <location>
        <begin position="2094"/>
        <end position="2117"/>
    </location>
</feature>
<protein>
    <recommendedName>
        <fullName evidence="2">DUF7869 domain-containing protein</fullName>
    </recommendedName>
</protein>
<feature type="region of interest" description="Disordered" evidence="1">
    <location>
        <begin position="1663"/>
        <end position="1690"/>
    </location>
</feature>
<feature type="compositionally biased region" description="Basic residues" evidence="1">
    <location>
        <begin position="1951"/>
        <end position="1981"/>
    </location>
</feature>
<feature type="domain" description="DUF7869" evidence="2">
    <location>
        <begin position="675"/>
        <end position="797"/>
    </location>
</feature>
<comment type="caution">
    <text evidence="3">The sequence shown here is derived from an EMBL/GenBank/DDBJ whole genome shotgun (WGS) entry which is preliminary data.</text>
</comment>
<sequence>MALSYRKRSLSQLSDDALPPCKVQLQSHDQPSRGAHAAVPADGKVTLFRVLKVPRAKKAAAAEAQAKNVKLLTSPVVYSGQRPEHAKPTCQSVAHRLNVTVIAVASWNFECVKAFCAKGVSKSGKMRGLADPRSNLVSSVHACQIQVKPDEMTHLGQEFEKRGFYLLWTVVKRDRVFIVALKKGTGQSFFEVTCGHSGFPSDEWEWVEADADDNDPNPPETEAVVVTGGLTDEVKVTRSSSKLIQLLRKMHHSHGRTNQKFANFMDGGCSDAAPALVLASGEPSEVKVELTALSDDEVPRQPLKCDASSSSKLRRRKSDKKILDLSTARAKFSKLVRSVCPCAKTGKTLNCFSQFRNEVDVADLAQQFIRLRKLSNADMDSEVMAMIRTKLEGLETFTRKERVILKRPVCQQGFRKILGVGATRYSKLTKSVALGQPAPLDGRSRPRQDDGSQPGSMRKRALVLEFLEELRQTVAEAMPEASGKRKASADGQDLHPSTKFRRLRGKKPGKWKRIATCSRSDKGPGPSKPEVSEPVMRLLPPGSFSDYFRLLQAKHPEVWKIHYAAKLGIRPKSNHAQCAVCVRHRMLLKKMASDTLGRASQMKRYMAHLQRQYRDRICYWRARSISRLPALQCSGPSVCLITDAMDHTKFRFPRTLLASSKEFSGFIRPCLDMSAVLCHGHHVVLAASLPYLKKDASWCCDLICHSLHLLSSKMDLRGVEVLVQSDNTSREVKNNVATRLMGMLVGCHKLKRMELRCLASGHSHEDVDQYFSCISSEIERHQELATPTDFVEMLQRFHDEGAGKSIRPNEPLRISCLVGATRDWNRVDLSNCQSRFWRKFGVAPEGDDVILRTKQYMSDENWKGEEPFRMVRAADYLEKLARNQLERSAPNAMNLVTEKLPRVVLDRYRVRRKAYHVYRAAVRLWGEGMDFQRALSIVESAFSAATWECEGESQSIVPANVNVVDSPHKAMPVGLTGEACPLPKFTAFCYFPAGLNLLQFHMHGPCERKQVCDEHGSMANFFERRFANKDAAIEFLKFINENFPPEQGLKYANPQTHRTGGGALLRPWMMTDPDLGGVEKVTVSSLRPELGLAPEHSLLLSDLDGCEIEDVGFADPHSFSFVKGYTRMFCCYTVLLCCHLQPGFMEALDDKVRKMLGMTLSSSVRRKPNCFNLLHQMRLLKRMQVTEDAWMTAGQLASSYQLGRAESGAAAALLNHVDGPVVEALTGLVGRYTMHRFLTHDAVKEGVFNRDFCSAHGAFSAWPDDLTNTDGTLSLLLKRLESDWLALNPKLRKPYTARDVDTWQHECRRNIAACVQRIPRRMAGVRVKISQFMFRHLDADLTTMLEMKVPPAPLECVTAFAAAVVKFEKQVAEQREEAEEALLDIHSKRPLLVDEAVDIAKGVCTANSNCILLVLLPQQNASIESSAITAHRRALEDRLSTLESFEMGLYFKDSGHGGLAAVQPVHRSTFGFAKSKALLGLIGPVSRARVMDLWSDDLVIQRGVPGTREILESFVDGLELPEGDRTPIFVVDLMVTRYNEWGRACWELQHANFQNKGRGVAAQLDWRFLACVSEDDTYVLNIAEVQNWMAGHIIAARSIGIHLQRQAQQLGPLPLLTLPASWKSTLGLRANEIEKLVSKWNAGRSPSGCAALGLGQAAAKATPRPRGAAQAANARTQCEPSFTPEDAPLPCASTRAATEDKLEIMLTSDNKLWLCNFGGDDIQCGPAELFGYNLGSFQEKPRVALSQQDAGIIFNLTQDTDLLAFVDGKKTPMCFANLACLVAKTTGLTELTLEDHSITQRFAEDGTPLPFRYDIKGNPKLNFFEPKKLPESDGSSMMELRYSMFGAVYLARDGGLKHVKMEHSRVRTLKPKFWLLCSVNVKVLSDDDGHGGPNTGSASAAAAVLTAAKSKAKAREPEADAEAGPEAVGEPSKVKSQAEGEDEEPAMAPKAKAKGAGKAKAKAGAKGKAAPKVKSSAKKRPAAAISSGSPQEAEAVADEAALDEVEAAGAGAAPDAEAPAPSAPRRPAMRRPAAAQSHALKATKYMYHKDQKWGCKVNGKEQLTAMMMGEAAAATIRARVTLTSAEAAPAAAEGADEGGEAPEEEQPMEDDAVAEAD</sequence>
<reference evidence="4" key="2">
    <citation type="submission" date="2024-04" db="EMBL/GenBank/DDBJ databases">
        <authorList>
            <person name="Chen Y."/>
            <person name="Shah S."/>
            <person name="Dougan E. K."/>
            <person name="Thang M."/>
            <person name="Chan C."/>
        </authorList>
    </citation>
    <scope>NUCLEOTIDE SEQUENCE [LARGE SCALE GENOMIC DNA]</scope>
</reference>
<feature type="region of interest" description="Disordered" evidence="1">
    <location>
        <begin position="2085"/>
        <end position="2117"/>
    </location>
</feature>
<evidence type="ECO:0000313" key="5">
    <source>
        <dbReference type="Proteomes" id="UP001152797"/>
    </source>
</evidence>
<keyword evidence="5" id="KW-1185">Reference proteome</keyword>
<dbReference type="PANTHER" id="PTHR33153:SF3">
    <property type="entry name" value="TRAFFICKING PROTEIN PARTICLE COMPLEX SUBUNIT 11 DOMAIN-CONTAINING PROTEIN"/>
    <property type="match status" value="1"/>
</dbReference>
<reference evidence="3" key="1">
    <citation type="submission" date="2022-10" db="EMBL/GenBank/DDBJ databases">
        <authorList>
            <person name="Chen Y."/>
            <person name="Dougan E. K."/>
            <person name="Chan C."/>
            <person name="Rhodes N."/>
            <person name="Thang M."/>
        </authorList>
    </citation>
    <scope>NUCLEOTIDE SEQUENCE</scope>
</reference>
<feature type="region of interest" description="Disordered" evidence="1">
    <location>
        <begin position="1909"/>
        <end position="2041"/>
    </location>
</feature>